<feature type="compositionally biased region" description="Polar residues" evidence="3">
    <location>
        <begin position="410"/>
        <end position="422"/>
    </location>
</feature>
<dbReference type="InterPro" id="IPR003124">
    <property type="entry name" value="WH2_dom"/>
</dbReference>
<feature type="region of interest" description="Disordered" evidence="3">
    <location>
        <begin position="567"/>
        <end position="601"/>
    </location>
</feature>
<feature type="compositionally biased region" description="Basic and acidic residues" evidence="3">
    <location>
        <begin position="1029"/>
        <end position="1039"/>
    </location>
</feature>
<dbReference type="AlphaFoldDB" id="A0A1D1YB97"/>
<sequence length="1271" mass="139050">MPLVRFQVRNEYGLGDPELYRGAAQREEPKALLDGVAVAGLVGILRQLGDLAELAAEIFHDLHEEVTAISARRHRMMARICHIEEALPSIEKAIQGQKSHIHFAYIAGSDWHSSIRIEHDHLRHTDLPRFIMDSYEECRDPPRLFLLDKFDSAGPGSGACLRRYSDPTYFKRVCASLEPVKAEKVQKVRKNRKSKKKLLRLKDGYVQHVMSLHHRTSSMQCTSPGTDGQSIAAETLSTSDLRLKSEHGSRSTSFDSGTRFSFVEPILDINSSIDTEDQDDNISSASMLKGSHIDVCATATAENKNVENADADDGFYNDYLGKQGDLGPPSVAWDEKTEIVKPVPKSKLLIDPVLDVNHSLESEEPECTELSSPKLRDSRTDAGGSSKPKESNVEDQDEVDDDDASHQDSPLEQNTPSSSSISWDEKAEIIRPTSPHLSDSDLVATIQDSDSHSLISESKQDAVTTTPGEIDKQEVLFRFTNIPAQFPGSNHFDEVISEAENYVDALNTLDSETDTDSEFQTKRELMSPHDSSYQGMVCRTGNMQDMAVPSSGSSDVESSITSHISLNEDASSVSPNLVPSGSAASAKSSNGPSGCSIDDGHEKCNVDTSRMNTFEVANFDPSLRSTIPNSEELLNTGISTMERQELQVPKVCDGPIKFWTNGGLLGLEPSKPPDFNVTNFEHENSVPYTHFKNGCDVLKDGATPRFHCNASSSKSETAVLSYESKYRSGVKEGTLDLTTSHCATLHSEVVAGGSSNLVYPAEPSTSFHCNEQHEVRPISKPQEFVPALSKPELDKFQEPQPSNILANGNGHDLAKAEVASHGDESSVSLNCQVSSGQHGPLKGVSSSLTSLTRKLLTNGLQRKESLSHSNLPVPCVLDTNSTKLHNTSIPSDETQKLNGASSQESFVPKPPEKAEFSSAGNTLFSMLHCSPQSSPPLEHMRISFHPMNGLETSKLKLEFPDGHLHESIEELMFPSFQLLPCPTIPLQSMCSESDDDTFCRSCSYSSEGVCSPHSDSNSELWAQDEASGSEDHEINDDSRRFSSLTASVSGSLEPEGRKPIVINQASMHEKLDRENGIIAFQSGPFLDLPNLDSLKSSVTEQGGKCASVSNEAPHCILSSSSSQPPLPPLPPLQWRILRPSVSVDDNKHSNNEINHSDDPQFIRFMTVQPERQVPRPPCNGENRCPDKSTLNGHKDLNKDSKGGEPDEREDLLHQIRNKSFSLRPTVPSRPSLVPRSTTNANVAAILEKANAIRQAFVGSDEGGDDENWSDG</sequence>
<dbReference type="GO" id="GO:0003779">
    <property type="term" value="F:actin binding"/>
    <property type="evidence" value="ECO:0007669"/>
    <property type="project" value="UniProtKB-UniRule"/>
</dbReference>
<dbReference type="GO" id="GO:0030036">
    <property type="term" value="P:actin cytoskeleton organization"/>
    <property type="evidence" value="ECO:0007669"/>
    <property type="project" value="UniProtKB-UniRule"/>
</dbReference>
<accession>A0A1D1YB97</accession>
<dbReference type="GO" id="GO:0034237">
    <property type="term" value="F:protein kinase A regulatory subunit binding"/>
    <property type="evidence" value="ECO:0007669"/>
    <property type="project" value="TreeGrafter"/>
</dbReference>
<protein>
    <recommendedName>
        <fullName evidence="2">Protein SCAR</fullName>
    </recommendedName>
    <alternativeName>
        <fullName evidence="2">Protein WAVE</fullName>
    </alternativeName>
</protein>
<dbReference type="Gene3D" id="6.10.280.150">
    <property type="match status" value="2"/>
</dbReference>
<feature type="compositionally biased region" description="Acidic residues" evidence="3">
    <location>
        <begin position="393"/>
        <end position="403"/>
    </location>
</feature>
<dbReference type="Gene3D" id="1.20.5.340">
    <property type="match status" value="1"/>
</dbReference>
<feature type="domain" description="WH2" evidence="4">
    <location>
        <begin position="1207"/>
        <end position="1225"/>
    </location>
</feature>
<feature type="region of interest" description="Disordered" evidence="3">
    <location>
        <begin position="1010"/>
        <end position="1039"/>
    </location>
</feature>
<proteinExistence type="inferred from homology"/>
<comment type="subcellular location">
    <subcellularLocation>
        <location evidence="2">Cytoplasm</location>
        <location evidence="2">Cytoskeleton</location>
    </subcellularLocation>
</comment>
<dbReference type="PANTHER" id="PTHR12902">
    <property type="entry name" value="WASP-1"/>
    <property type="match status" value="1"/>
</dbReference>
<evidence type="ECO:0000256" key="3">
    <source>
        <dbReference type="SAM" id="MobiDB-lite"/>
    </source>
</evidence>
<feature type="compositionally biased region" description="Basic and acidic residues" evidence="3">
    <location>
        <begin position="1192"/>
        <end position="1207"/>
    </location>
</feature>
<feature type="region of interest" description="Disordered" evidence="3">
    <location>
        <begin position="1171"/>
        <end position="1207"/>
    </location>
</feature>
<dbReference type="GO" id="GO:0071933">
    <property type="term" value="F:Arp2/3 complex binding"/>
    <property type="evidence" value="ECO:0007669"/>
    <property type="project" value="TreeGrafter"/>
</dbReference>
<organism evidence="5">
    <name type="scientific">Anthurium amnicola</name>
    <dbReference type="NCBI Taxonomy" id="1678845"/>
    <lineage>
        <taxon>Eukaryota</taxon>
        <taxon>Viridiplantae</taxon>
        <taxon>Streptophyta</taxon>
        <taxon>Embryophyta</taxon>
        <taxon>Tracheophyta</taxon>
        <taxon>Spermatophyta</taxon>
        <taxon>Magnoliopsida</taxon>
        <taxon>Liliopsida</taxon>
        <taxon>Araceae</taxon>
        <taxon>Pothoideae</taxon>
        <taxon>Potheae</taxon>
        <taxon>Anthurium</taxon>
    </lineage>
</organism>
<name>A0A1D1YB97_9ARAE</name>
<dbReference type="PANTHER" id="PTHR12902:SF33">
    <property type="entry name" value="PROTEIN SCAR3"/>
    <property type="match status" value="1"/>
</dbReference>
<comment type="similarity">
    <text evidence="1 2">Belongs to the SCAR/WAVE family.</text>
</comment>
<dbReference type="GO" id="GO:2000601">
    <property type="term" value="P:positive regulation of Arp2/3 complex-mediated actin nucleation"/>
    <property type="evidence" value="ECO:0007669"/>
    <property type="project" value="TreeGrafter"/>
</dbReference>
<evidence type="ECO:0000313" key="5">
    <source>
        <dbReference type="EMBL" id="JAT51903.1"/>
    </source>
</evidence>
<feature type="compositionally biased region" description="Polar residues" evidence="3">
    <location>
        <begin position="886"/>
        <end position="905"/>
    </location>
</feature>
<dbReference type="EMBL" id="GDJX01016033">
    <property type="protein sequence ID" value="JAT51903.1"/>
    <property type="molecule type" value="Transcribed_RNA"/>
</dbReference>
<evidence type="ECO:0000256" key="2">
    <source>
        <dbReference type="RuleBase" id="RU367034"/>
    </source>
</evidence>
<feature type="region of interest" description="Disordered" evidence="3">
    <location>
        <begin position="1217"/>
        <end position="1236"/>
    </location>
</feature>
<feature type="region of interest" description="Disordered" evidence="3">
    <location>
        <begin position="360"/>
        <end position="423"/>
    </location>
</feature>
<keyword evidence="2" id="KW-0009">Actin-binding</keyword>
<evidence type="ECO:0000259" key="4">
    <source>
        <dbReference type="PROSITE" id="PS51082"/>
    </source>
</evidence>
<feature type="compositionally biased region" description="Polar residues" evidence="3">
    <location>
        <begin position="1010"/>
        <end position="1020"/>
    </location>
</feature>
<reference evidence="5" key="1">
    <citation type="submission" date="2015-07" db="EMBL/GenBank/DDBJ databases">
        <title>Transcriptome Assembly of Anthurium amnicola.</title>
        <authorList>
            <person name="Suzuki J."/>
        </authorList>
    </citation>
    <scope>NUCLEOTIDE SEQUENCE</scope>
</reference>
<dbReference type="InterPro" id="IPR028288">
    <property type="entry name" value="SCAR/WAVE_fam"/>
</dbReference>
<feature type="region of interest" description="Disordered" evidence="3">
    <location>
        <begin position="886"/>
        <end position="911"/>
    </location>
</feature>
<keyword evidence="2" id="KW-0206">Cytoskeleton</keyword>
<comment type="function">
    <text evidence="2">Involved in regulation of actin and microtubule organization. Part of a WAVE complex that activates the Arp2/3 complex.</text>
</comment>
<evidence type="ECO:0000256" key="1">
    <source>
        <dbReference type="ARBA" id="ARBA00006993"/>
    </source>
</evidence>
<feature type="compositionally biased region" description="Low complexity" evidence="3">
    <location>
        <begin position="580"/>
        <end position="594"/>
    </location>
</feature>
<dbReference type="GO" id="GO:0005856">
    <property type="term" value="C:cytoskeleton"/>
    <property type="evidence" value="ECO:0007669"/>
    <property type="project" value="UniProtKB-SubCell"/>
</dbReference>
<dbReference type="PROSITE" id="PS51082">
    <property type="entry name" value="WH2"/>
    <property type="match status" value="1"/>
</dbReference>
<gene>
    <name evidence="5" type="primary">Os01g0208600_3</name>
    <name evidence="5" type="ORF">g.75338</name>
</gene>
<feature type="compositionally biased region" description="Polar residues" evidence="3">
    <location>
        <begin position="567"/>
        <end position="579"/>
    </location>
</feature>
<keyword evidence="2" id="KW-0963">Cytoplasm</keyword>